<gene>
    <name evidence="1" type="ORF">DILT_LOCUS9399</name>
</gene>
<name>A0A3P7LU12_DIBLA</name>
<dbReference type="EMBL" id="UYRU01056744">
    <property type="protein sequence ID" value="VDN13568.1"/>
    <property type="molecule type" value="Genomic_DNA"/>
</dbReference>
<dbReference type="AlphaFoldDB" id="A0A3P7LU12"/>
<evidence type="ECO:0000313" key="1">
    <source>
        <dbReference type="EMBL" id="VDN13568.1"/>
    </source>
</evidence>
<accession>A0A3P7LU12</accession>
<protein>
    <submittedName>
        <fullName evidence="1">Uncharacterized protein</fullName>
    </submittedName>
</protein>
<proteinExistence type="predicted"/>
<keyword evidence="2" id="KW-1185">Reference proteome</keyword>
<dbReference type="Proteomes" id="UP000281553">
    <property type="component" value="Unassembled WGS sequence"/>
</dbReference>
<reference evidence="1 2" key="1">
    <citation type="submission" date="2018-11" db="EMBL/GenBank/DDBJ databases">
        <authorList>
            <consortium name="Pathogen Informatics"/>
        </authorList>
    </citation>
    <scope>NUCLEOTIDE SEQUENCE [LARGE SCALE GENOMIC DNA]</scope>
</reference>
<organism evidence="1 2">
    <name type="scientific">Dibothriocephalus latus</name>
    <name type="common">Fish tapeworm</name>
    <name type="synonym">Diphyllobothrium latum</name>
    <dbReference type="NCBI Taxonomy" id="60516"/>
    <lineage>
        <taxon>Eukaryota</taxon>
        <taxon>Metazoa</taxon>
        <taxon>Spiralia</taxon>
        <taxon>Lophotrochozoa</taxon>
        <taxon>Platyhelminthes</taxon>
        <taxon>Cestoda</taxon>
        <taxon>Eucestoda</taxon>
        <taxon>Diphyllobothriidea</taxon>
        <taxon>Diphyllobothriidae</taxon>
        <taxon>Dibothriocephalus</taxon>
    </lineage>
</organism>
<evidence type="ECO:0000313" key="2">
    <source>
        <dbReference type="Proteomes" id="UP000281553"/>
    </source>
</evidence>
<sequence length="89" mass="9856">MLSIDGELERLAVQESSETLYSVPIQSPDCPLPAGSFGTSVVPTTAPGWQSSNVVPRKYAKIFAADELYDEDDEKDRECILKLHSVHIY</sequence>